<dbReference type="Proteomes" id="UP001054837">
    <property type="component" value="Unassembled WGS sequence"/>
</dbReference>
<dbReference type="AlphaFoldDB" id="A0AAV4RKT6"/>
<keyword evidence="2" id="KW-1185">Reference proteome</keyword>
<organism evidence="1 2">
    <name type="scientific">Caerostris darwini</name>
    <dbReference type="NCBI Taxonomy" id="1538125"/>
    <lineage>
        <taxon>Eukaryota</taxon>
        <taxon>Metazoa</taxon>
        <taxon>Ecdysozoa</taxon>
        <taxon>Arthropoda</taxon>
        <taxon>Chelicerata</taxon>
        <taxon>Arachnida</taxon>
        <taxon>Araneae</taxon>
        <taxon>Araneomorphae</taxon>
        <taxon>Entelegynae</taxon>
        <taxon>Araneoidea</taxon>
        <taxon>Araneidae</taxon>
        <taxon>Caerostris</taxon>
    </lineage>
</organism>
<evidence type="ECO:0000313" key="2">
    <source>
        <dbReference type="Proteomes" id="UP001054837"/>
    </source>
</evidence>
<dbReference type="EMBL" id="BPLQ01006437">
    <property type="protein sequence ID" value="GIY22444.1"/>
    <property type="molecule type" value="Genomic_DNA"/>
</dbReference>
<protein>
    <submittedName>
        <fullName evidence="1">Uncharacterized protein</fullName>
    </submittedName>
</protein>
<evidence type="ECO:0000313" key="1">
    <source>
        <dbReference type="EMBL" id="GIY22444.1"/>
    </source>
</evidence>
<accession>A0AAV4RKT6</accession>
<reference evidence="1 2" key="1">
    <citation type="submission" date="2021-06" db="EMBL/GenBank/DDBJ databases">
        <title>Caerostris darwini draft genome.</title>
        <authorList>
            <person name="Kono N."/>
            <person name="Arakawa K."/>
        </authorList>
    </citation>
    <scope>NUCLEOTIDE SEQUENCE [LARGE SCALE GENOMIC DNA]</scope>
</reference>
<name>A0AAV4RKT6_9ARAC</name>
<proteinExistence type="predicted"/>
<gene>
    <name evidence="1" type="ORF">CDAR_114231</name>
</gene>
<comment type="caution">
    <text evidence="1">The sequence shown here is derived from an EMBL/GenBank/DDBJ whole genome shotgun (WGS) entry which is preliminary data.</text>
</comment>
<sequence length="75" mass="8635">MLHLPEKIIHKSEDLAMSVTVQPPDFEEILIKCRLDSTHTRNKRWSEVMNFSVSTLRTRLPVGNGFVKQCLLKNG</sequence>